<keyword evidence="1" id="KW-0722">Serine protease inhibitor</keyword>
<proteinExistence type="predicted"/>
<dbReference type="AlphaFoldDB" id="A0AA36CG39"/>
<dbReference type="Gene3D" id="2.10.25.10">
    <property type="entry name" value="Laminin"/>
    <property type="match status" value="1"/>
</dbReference>
<dbReference type="CDD" id="cd19941">
    <property type="entry name" value="TIL"/>
    <property type="match status" value="1"/>
</dbReference>
<comment type="caution">
    <text evidence="2">The sequence shown here is derived from an EMBL/GenBank/DDBJ whole genome shotgun (WGS) entry which is preliminary data.</text>
</comment>
<evidence type="ECO:0000313" key="3">
    <source>
        <dbReference type="Proteomes" id="UP001177023"/>
    </source>
</evidence>
<dbReference type="InterPro" id="IPR036084">
    <property type="entry name" value="Ser_inhib-like_sf"/>
</dbReference>
<keyword evidence="3" id="KW-1185">Reference proteome</keyword>
<keyword evidence="1" id="KW-0646">Protease inhibitor</keyword>
<feature type="non-terminal residue" evidence="2">
    <location>
        <position position="172"/>
    </location>
</feature>
<gene>
    <name evidence="2" type="ORF">MSPICULIGERA_LOCUS6899</name>
</gene>
<dbReference type="GO" id="GO:0004867">
    <property type="term" value="F:serine-type endopeptidase inhibitor activity"/>
    <property type="evidence" value="ECO:0007669"/>
    <property type="project" value="UniProtKB-KW"/>
</dbReference>
<sequence length="172" mass="19339">MFLLTLLAIEGAVGMEICEYWNLQNRLHEHPECMEVIPKEALASPHDPIPLKEFTRKSHRPAKKLELRGACVEKEVWACRDCEPTCNNQAPLCDRTQCLKGCVCRMGLVRDARGQCCYHETSLLAADGEQRLEGADESELFLSSCIALLRHPDAFRRIQAFSATPNEGIEAI</sequence>
<dbReference type="Proteomes" id="UP001177023">
    <property type="component" value="Unassembled WGS sequence"/>
</dbReference>
<accession>A0AA36CG39</accession>
<evidence type="ECO:0008006" key="4">
    <source>
        <dbReference type="Google" id="ProtNLM"/>
    </source>
</evidence>
<organism evidence="2 3">
    <name type="scientific">Mesorhabditis spiculigera</name>
    <dbReference type="NCBI Taxonomy" id="96644"/>
    <lineage>
        <taxon>Eukaryota</taxon>
        <taxon>Metazoa</taxon>
        <taxon>Ecdysozoa</taxon>
        <taxon>Nematoda</taxon>
        <taxon>Chromadorea</taxon>
        <taxon>Rhabditida</taxon>
        <taxon>Rhabditina</taxon>
        <taxon>Rhabditomorpha</taxon>
        <taxon>Rhabditoidea</taxon>
        <taxon>Rhabditidae</taxon>
        <taxon>Mesorhabditinae</taxon>
        <taxon>Mesorhabditis</taxon>
    </lineage>
</organism>
<evidence type="ECO:0000256" key="1">
    <source>
        <dbReference type="ARBA" id="ARBA00022900"/>
    </source>
</evidence>
<dbReference type="SUPFAM" id="SSF57567">
    <property type="entry name" value="Serine protease inhibitors"/>
    <property type="match status" value="1"/>
</dbReference>
<protein>
    <recommendedName>
        <fullName evidence="4">TIL domain-containing protein</fullName>
    </recommendedName>
</protein>
<name>A0AA36CG39_9BILA</name>
<reference evidence="2" key="1">
    <citation type="submission" date="2023-06" db="EMBL/GenBank/DDBJ databases">
        <authorList>
            <person name="Delattre M."/>
        </authorList>
    </citation>
    <scope>NUCLEOTIDE SEQUENCE</scope>
    <source>
        <strain evidence="2">AF72</strain>
    </source>
</reference>
<evidence type="ECO:0000313" key="2">
    <source>
        <dbReference type="EMBL" id="CAJ0568379.1"/>
    </source>
</evidence>
<dbReference type="EMBL" id="CATQJA010001731">
    <property type="protein sequence ID" value="CAJ0568379.1"/>
    <property type="molecule type" value="Genomic_DNA"/>
</dbReference>